<name>A0A183IDC4_9BILA</name>
<organism evidence="2">
    <name type="scientific">Soboliphyme baturini</name>
    <dbReference type="NCBI Taxonomy" id="241478"/>
    <lineage>
        <taxon>Eukaryota</taxon>
        <taxon>Metazoa</taxon>
        <taxon>Ecdysozoa</taxon>
        <taxon>Nematoda</taxon>
        <taxon>Enoplea</taxon>
        <taxon>Dorylaimia</taxon>
        <taxon>Dioctophymatida</taxon>
        <taxon>Dioctophymatoidea</taxon>
        <taxon>Soboliphymatidae</taxon>
        <taxon>Soboliphyme</taxon>
    </lineage>
</organism>
<dbReference type="GO" id="GO:0071013">
    <property type="term" value="C:catalytic step 2 spliceosome"/>
    <property type="evidence" value="ECO:0007669"/>
    <property type="project" value="InterPro"/>
</dbReference>
<keyword evidence="1" id="KW-0853">WD repeat</keyword>
<feature type="repeat" description="WD" evidence="1">
    <location>
        <begin position="125"/>
        <end position="157"/>
    </location>
</feature>
<accession>A0A183IDC4</accession>
<dbReference type="AlphaFoldDB" id="A0A183IDC4"/>
<dbReference type="Pfam" id="PF00400">
    <property type="entry name" value="WD40"/>
    <property type="match status" value="2"/>
</dbReference>
<dbReference type="PANTHER" id="PTHR43979">
    <property type="entry name" value="PRE-MRNA-PROCESSING FACTOR 17"/>
    <property type="match status" value="1"/>
</dbReference>
<evidence type="ECO:0000313" key="2">
    <source>
        <dbReference type="WBParaSite" id="SBAD_0000169201-mRNA-1"/>
    </source>
</evidence>
<dbReference type="InterPro" id="IPR001680">
    <property type="entry name" value="WD40_rpt"/>
</dbReference>
<dbReference type="PROSITE" id="PS50294">
    <property type="entry name" value="WD_REPEATS_REGION"/>
    <property type="match status" value="1"/>
</dbReference>
<feature type="repeat" description="WD" evidence="1">
    <location>
        <begin position="25"/>
        <end position="57"/>
    </location>
</feature>
<dbReference type="Gene3D" id="2.130.10.10">
    <property type="entry name" value="YVTN repeat-like/Quinoprotein amine dehydrogenase"/>
    <property type="match status" value="1"/>
</dbReference>
<reference evidence="2" key="1">
    <citation type="submission" date="2016-06" db="UniProtKB">
        <authorList>
            <consortium name="WormBaseParasite"/>
        </authorList>
    </citation>
    <scope>IDENTIFICATION</scope>
</reference>
<dbReference type="SMART" id="SM00320">
    <property type="entry name" value="WD40"/>
    <property type="match status" value="3"/>
</dbReference>
<dbReference type="InterPro" id="IPR032847">
    <property type="entry name" value="PRPF17"/>
</dbReference>
<sequence>LFSSLVLHDGFFQWDARSGEITQEYDRHLGAVNTITFFDQNRRFCSTSDDKSMRIWEWEIPVDTKLIQDPGLHSMPTVTLSPNQRWLACQAMDNRIMIFQVIDDKIRFSRKKGFRGHIVAGYACSVDFSPDMSYVVSGDADGKVFIWDWKTHRIAARWKAHDNGSSAILAIPPVRAAEDTV</sequence>
<dbReference type="GO" id="GO:0000398">
    <property type="term" value="P:mRNA splicing, via spliceosome"/>
    <property type="evidence" value="ECO:0007669"/>
    <property type="project" value="InterPro"/>
</dbReference>
<proteinExistence type="predicted"/>
<dbReference type="WBParaSite" id="SBAD_0000169201-mRNA-1">
    <property type="protein sequence ID" value="SBAD_0000169201-mRNA-1"/>
    <property type="gene ID" value="SBAD_0000169201"/>
</dbReference>
<evidence type="ECO:0000256" key="1">
    <source>
        <dbReference type="PROSITE-ProRule" id="PRU00221"/>
    </source>
</evidence>
<dbReference type="GO" id="GO:0003729">
    <property type="term" value="F:mRNA binding"/>
    <property type="evidence" value="ECO:0007669"/>
    <property type="project" value="TreeGrafter"/>
</dbReference>
<dbReference type="SUPFAM" id="SSF50978">
    <property type="entry name" value="WD40 repeat-like"/>
    <property type="match status" value="1"/>
</dbReference>
<dbReference type="PROSITE" id="PS50082">
    <property type="entry name" value="WD_REPEATS_2"/>
    <property type="match status" value="2"/>
</dbReference>
<dbReference type="InterPro" id="IPR015943">
    <property type="entry name" value="WD40/YVTN_repeat-like_dom_sf"/>
</dbReference>
<protein>
    <submittedName>
        <fullName evidence="2">WD_REPEATS_REGION domain-containing protein</fullName>
    </submittedName>
</protein>
<dbReference type="PANTHER" id="PTHR43979:SF1">
    <property type="entry name" value="PRE-MRNA-PROCESSING FACTOR 17"/>
    <property type="match status" value="1"/>
</dbReference>
<dbReference type="InterPro" id="IPR036322">
    <property type="entry name" value="WD40_repeat_dom_sf"/>
</dbReference>